<organism evidence="1 2">
    <name type="scientific">Sutcliffiella horikoshii</name>
    <dbReference type="NCBI Taxonomy" id="79883"/>
    <lineage>
        <taxon>Bacteria</taxon>
        <taxon>Bacillati</taxon>
        <taxon>Bacillota</taxon>
        <taxon>Bacilli</taxon>
        <taxon>Bacillales</taxon>
        <taxon>Bacillaceae</taxon>
        <taxon>Sutcliffiella</taxon>
    </lineage>
</organism>
<evidence type="ECO:0000313" key="1">
    <source>
        <dbReference type="EMBL" id="TYS69959.1"/>
    </source>
</evidence>
<proteinExistence type="predicted"/>
<reference evidence="1 2" key="1">
    <citation type="submission" date="2019-08" db="EMBL/GenBank/DDBJ databases">
        <title>Bacillus genomes from the desert of Cuatro Cienegas, Coahuila.</title>
        <authorList>
            <person name="Olmedo-Alvarez G."/>
        </authorList>
    </citation>
    <scope>NUCLEOTIDE SEQUENCE [LARGE SCALE GENOMIC DNA]</scope>
    <source>
        <strain evidence="1 2">CH28_1T</strain>
    </source>
</reference>
<dbReference type="EMBL" id="VTEV01000002">
    <property type="protein sequence ID" value="TYS69959.1"/>
    <property type="molecule type" value="Genomic_DNA"/>
</dbReference>
<sequence length="197" mass="22105">MLFPQIRLQSTFAQTELQIQKPVQQIEQPRAELSIEQPKAELTMKRTPGKLTIDQTQAREDMDLKSVGRRIEEAAQLGRQDWLAGLARVAQDGNEMMRIEDGGGAIARQAKRNSEGPPKEFNIGWIPSHFSVKIDYEPGSVDIQVQERKPVIDAKVNKPVHEYTPGSAQVSLANHPSLQIDFENLRHVGTGGYEQKI</sequence>
<dbReference type="OrthoDB" id="2112831at2"/>
<evidence type="ECO:0000313" key="2">
    <source>
        <dbReference type="Proteomes" id="UP000322524"/>
    </source>
</evidence>
<dbReference type="STRING" id="79883.GCA_001636495_01091"/>
<accession>A0A5D4T3T8</accession>
<dbReference type="RefSeq" id="WP_148987516.1">
    <property type="nucleotide sequence ID" value="NZ_VTEV01000002.1"/>
</dbReference>
<dbReference type="AlphaFoldDB" id="A0A5D4T3T8"/>
<name>A0A5D4T3T8_9BACI</name>
<dbReference type="InterPro" id="IPR045527">
    <property type="entry name" value="DUF6470"/>
</dbReference>
<comment type="caution">
    <text evidence="1">The sequence shown here is derived from an EMBL/GenBank/DDBJ whole genome shotgun (WGS) entry which is preliminary data.</text>
</comment>
<gene>
    <name evidence="1" type="ORF">FZC76_06560</name>
</gene>
<dbReference type="Proteomes" id="UP000322524">
    <property type="component" value="Unassembled WGS sequence"/>
</dbReference>
<protein>
    <submittedName>
        <fullName evidence="1">Uncharacterized protein</fullName>
    </submittedName>
</protein>
<dbReference type="Pfam" id="PF20074">
    <property type="entry name" value="DUF6470"/>
    <property type="match status" value="1"/>
</dbReference>